<dbReference type="InterPro" id="IPR005379">
    <property type="entry name" value="FDM1-5/IDN2_XH"/>
</dbReference>
<reference evidence="3 4" key="1">
    <citation type="submission" date="2024-11" db="EMBL/GenBank/DDBJ databases">
        <title>A near-complete genome assembly of Cinchona calisaya.</title>
        <authorList>
            <person name="Lian D.C."/>
            <person name="Zhao X.W."/>
            <person name="Wei L."/>
        </authorList>
    </citation>
    <scope>NUCLEOTIDE SEQUENCE [LARGE SCALE GENOMIC DNA]</scope>
    <source>
        <tissue evidence="3">Nenye</tissue>
    </source>
</reference>
<keyword evidence="1" id="KW-0175">Coiled coil</keyword>
<feature type="coiled-coil region" evidence="1">
    <location>
        <begin position="43"/>
        <end position="70"/>
    </location>
</feature>
<dbReference type="AlphaFoldDB" id="A0ABD3A093"/>
<dbReference type="Pfam" id="PF03469">
    <property type="entry name" value="XH"/>
    <property type="match status" value="1"/>
</dbReference>
<accession>A0ABD3A093</accession>
<gene>
    <name evidence="3" type="ORF">ACH5RR_016666</name>
</gene>
<evidence type="ECO:0000313" key="3">
    <source>
        <dbReference type="EMBL" id="KAL3523832.1"/>
    </source>
</evidence>
<name>A0ABD3A093_9GENT</name>
<dbReference type="Proteomes" id="UP001630127">
    <property type="component" value="Unassembled WGS sequence"/>
</dbReference>
<feature type="domain" description="Factor of DNA methylation 1-5/IDN2" evidence="2">
    <location>
        <begin position="200"/>
        <end position="328"/>
    </location>
</feature>
<proteinExistence type="predicted"/>
<dbReference type="InterPro" id="IPR045177">
    <property type="entry name" value="FDM1-5/IDN2"/>
</dbReference>
<keyword evidence="4" id="KW-1185">Reference proteome</keyword>
<evidence type="ECO:0000256" key="1">
    <source>
        <dbReference type="SAM" id="Coils"/>
    </source>
</evidence>
<organism evidence="3 4">
    <name type="scientific">Cinchona calisaya</name>
    <dbReference type="NCBI Taxonomy" id="153742"/>
    <lineage>
        <taxon>Eukaryota</taxon>
        <taxon>Viridiplantae</taxon>
        <taxon>Streptophyta</taxon>
        <taxon>Embryophyta</taxon>
        <taxon>Tracheophyta</taxon>
        <taxon>Spermatophyta</taxon>
        <taxon>Magnoliopsida</taxon>
        <taxon>eudicotyledons</taxon>
        <taxon>Gunneridae</taxon>
        <taxon>Pentapetalae</taxon>
        <taxon>asterids</taxon>
        <taxon>lamiids</taxon>
        <taxon>Gentianales</taxon>
        <taxon>Rubiaceae</taxon>
        <taxon>Cinchonoideae</taxon>
        <taxon>Cinchoneae</taxon>
        <taxon>Cinchona</taxon>
    </lineage>
</organism>
<evidence type="ECO:0000259" key="2">
    <source>
        <dbReference type="Pfam" id="PF03469"/>
    </source>
</evidence>
<protein>
    <recommendedName>
        <fullName evidence="2">Factor of DNA methylation 1-5/IDN2 domain-containing protein</fullName>
    </recommendedName>
</protein>
<evidence type="ECO:0000313" key="4">
    <source>
        <dbReference type="Proteomes" id="UP001630127"/>
    </source>
</evidence>
<dbReference type="PANTHER" id="PTHR21596:SF82">
    <property type="entry name" value="FACTOR OF DNA METHYLATION 5-LIKE"/>
    <property type="match status" value="1"/>
</dbReference>
<dbReference type="PANTHER" id="PTHR21596">
    <property type="entry name" value="RIBONUCLEASE P SUBUNIT P38"/>
    <property type="match status" value="1"/>
</dbReference>
<dbReference type="EMBL" id="JBJUIK010000007">
    <property type="protein sequence ID" value="KAL3523832.1"/>
    <property type="molecule type" value="Genomic_DNA"/>
</dbReference>
<comment type="caution">
    <text evidence="3">The sequence shown here is derived from an EMBL/GenBank/DDBJ whole genome shotgun (WGS) entry which is preliminary data.</text>
</comment>
<sequence>MANKDNDNNNIVEELRKARRFAVSLAREVDVKNKKLWELESKCDEASATLSRVMAEKHQLQQAYDQAMRKVHFLGLEKENMRSDMDWQVKKIGMQNSNLMKELACMQEKLASQAKMDKKQSQDDLDRLNVLVEKDKLKSQEIEELSSKLADKIDEIQDMEALNQALIVREHSSNQELQDARKELLSIFPTLPEGETVGVKRMGEIDDHPFKAACLREQTSGNKWKVKSLELTSLWQAKVNDPNWHPFKNMLKEGKCQEVVDAEDSKLKELRSRWGEAVYNAVANALLELNEYNPSGRYAVSELWNLKEGRKASLKEAIQCLNRLLKALNPSKRRRVVSTRV</sequence>